<sequence length="205" mass="22909">MNITDQLLAKHPIISDQVDAKELGVLLRELEKLLQSGVTGNIVEFGCYVGTTSLFIRRLLDAYDFTGEFHVYDSFAGLPEKTQADNSAAGEQFKAGELLAPRKTFIQNFKKASLKLPIIHKGWFADFTPEDVPESIIFAFFDGDFYESIADSFRVCDGKFQETATIIVDDYANEALPGAARAVDEWLRRHPARVAVESSLAIIRR</sequence>
<dbReference type="Proteomes" id="UP000310639">
    <property type="component" value="Chromosome"/>
</dbReference>
<dbReference type="AlphaFoldDB" id="A0A4P9A3W8"/>
<dbReference type="KEGG" id="nft:FBF37_03600"/>
<evidence type="ECO:0000313" key="1">
    <source>
        <dbReference type="EMBL" id="QCT42518.1"/>
    </source>
</evidence>
<evidence type="ECO:0008006" key="3">
    <source>
        <dbReference type="Google" id="ProtNLM"/>
    </source>
</evidence>
<evidence type="ECO:0000313" key="2">
    <source>
        <dbReference type="Proteomes" id="UP000310639"/>
    </source>
</evidence>
<dbReference type="InterPro" id="IPR029063">
    <property type="entry name" value="SAM-dependent_MTases_sf"/>
</dbReference>
<accession>A0A4P9A3W8</accession>
<protein>
    <recommendedName>
        <fullName evidence="3">Methyltransferase</fullName>
    </recommendedName>
</protein>
<dbReference type="PANTHER" id="PTHR40036:SF1">
    <property type="entry name" value="MACROCIN O-METHYLTRANSFERASE"/>
    <property type="match status" value="1"/>
</dbReference>
<proteinExistence type="predicted"/>
<dbReference type="InterPro" id="IPR008884">
    <property type="entry name" value="TylF_MeTrfase"/>
</dbReference>
<keyword evidence="2" id="KW-1185">Reference proteome</keyword>
<organism evidence="1 2">
    <name type="scientific">Candidatus Nanosynbacter featherlites</name>
    <dbReference type="NCBI Taxonomy" id="2572088"/>
    <lineage>
        <taxon>Bacteria</taxon>
        <taxon>Candidatus Saccharimonadota</taxon>
        <taxon>Candidatus Saccharimonadia</taxon>
        <taxon>Candidatus Nanosynbacterales</taxon>
        <taxon>Candidatus Nanosynbacteraceae</taxon>
        <taxon>Candidatus Nanosynbacter</taxon>
    </lineage>
</organism>
<dbReference type="RefSeq" id="WP_138079559.1">
    <property type="nucleotide sequence ID" value="NZ_CP040004.1"/>
</dbReference>
<dbReference type="Gene3D" id="3.40.50.150">
    <property type="entry name" value="Vaccinia Virus protein VP39"/>
    <property type="match status" value="1"/>
</dbReference>
<dbReference type="OrthoDB" id="149130at2"/>
<reference evidence="1 2" key="1">
    <citation type="submission" date="2019-04" db="EMBL/GenBank/DDBJ databases">
        <title>Saccharibacteria TM7 genomes.</title>
        <authorList>
            <person name="Bor B."/>
            <person name="He X."/>
            <person name="Chen T."/>
            <person name="Dewhirst F.E."/>
        </authorList>
    </citation>
    <scope>NUCLEOTIDE SEQUENCE [LARGE SCALE GENOMIC DNA]</scope>
    <source>
        <strain evidence="1 2">BB001</strain>
    </source>
</reference>
<gene>
    <name evidence="1" type="ORF">FBF37_03600</name>
</gene>
<dbReference type="SUPFAM" id="SSF53335">
    <property type="entry name" value="S-adenosyl-L-methionine-dependent methyltransferases"/>
    <property type="match status" value="1"/>
</dbReference>
<dbReference type="EMBL" id="CP040004">
    <property type="protein sequence ID" value="QCT42518.1"/>
    <property type="molecule type" value="Genomic_DNA"/>
</dbReference>
<dbReference type="PANTHER" id="PTHR40036">
    <property type="entry name" value="MACROCIN O-METHYLTRANSFERASE"/>
    <property type="match status" value="1"/>
</dbReference>
<name>A0A4P9A3W8_9BACT</name>
<dbReference type="Pfam" id="PF05711">
    <property type="entry name" value="TylF"/>
    <property type="match status" value="1"/>
</dbReference>